<dbReference type="AlphaFoldDB" id="A0A158L524"/>
<evidence type="ECO:0000313" key="2">
    <source>
        <dbReference type="Proteomes" id="UP000055019"/>
    </source>
</evidence>
<dbReference type="EMBL" id="FCOM02000128">
    <property type="protein sequence ID" value="SAL88382.1"/>
    <property type="molecule type" value="Genomic_DNA"/>
</dbReference>
<sequence>MRHFRYWDPPRHAGQFLHVNDVVAGAVFIMKENVNYGIFNT</sequence>
<proteinExistence type="predicted"/>
<accession>A0A158L524</accession>
<reference evidence="1" key="1">
    <citation type="submission" date="2016-01" db="EMBL/GenBank/DDBJ databases">
        <authorList>
            <person name="Peeters C."/>
        </authorList>
    </citation>
    <scope>NUCLEOTIDE SEQUENCE [LARGE SCALE GENOMIC DNA]</scope>
    <source>
        <strain evidence="1">LMG 29317</strain>
    </source>
</reference>
<keyword evidence="2" id="KW-1185">Reference proteome</keyword>
<organism evidence="1 2">
    <name type="scientific">Caballeronia arvi</name>
    <dbReference type="NCBI Taxonomy" id="1777135"/>
    <lineage>
        <taxon>Bacteria</taxon>
        <taxon>Pseudomonadati</taxon>
        <taxon>Pseudomonadota</taxon>
        <taxon>Betaproteobacteria</taxon>
        <taxon>Burkholderiales</taxon>
        <taxon>Burkholderiaceae</taxon>
        <taxon>Caballeronia</taxon>
    </lineage>
</organism>
<protein>
    <submittedName>
        <fullName evidence="1">Uncharacterized protein</fullName>
    </submittedName>
</protein>
<dbReference type="Proteomes" id="UP000055019">
    <property type="component" value="Unassembled WGS sequence"/>
</dbReference>
<evidence type="ECO:0000313" key="1">
    <source>
        <dbReference type="EMBL" id="SAL88382.1"/>
    </source>
</evidence>
<name>A0A158L524_9BURK</name>
<comment type="caution">
    <text evidence="1">The sequence shown here is derived from an EMBL/GenBank/DDBJ whole genome shotgun (WGS) entry which is preliminary data.</text>
</comment>
<gene>
    <name evidence="1" type="ORF">AWB74_08536</name>
</gene>